<dbReference type="GeneID" id="89685448"/>
<organism evidence="1 2">
    <name type="scientific">Chromobacterium subtsugae</name>
    <dbReference type="NCBI Taxonomy" id="251747"/>
    <lineage>
        <taxon>Bacteria</taxon>
        <taxon>Pseudomonadati</taxon>
        <taxon>Pseudomonadota</taxon>
        <taxon>Betaproteobacteria</taxon>
        <taxon>Neisseriales</taxon>
        <taxon>Chromobacteriaceae</taxon>
        <taxon>Chromobacterium</taxon>
    </lineage>
</organism>
<reference evidence="1 2" key="1">
    <citation type="submission" date="2021-05" db="EMBL/GenBank/DDBJ databases">
        <title>Draft Whole Genome Sequencing Of Biosensor Chromobacterium violaceum Strain CV026 Reveals A Regulatory RNA In Chromobacterium violaceum Phenotype Regulatory Network.</title>
        <authorList>
            <person name="Hong K.W."/>
            <person name="Chan K.G."/>
            <person name="Chang C.-Y."/>
        </authorList>
    </citation>
    <scope>NUCLEOTIDE SEQUENCE [LARGE SCALE GENOMIC DNA]</scope>
    <source>
        <strain evidence="1 2">ATCC 31532</strain>
    </source>
</reference>
<gene>
    <name evidence="1" type="ORF">KIF53_08015</name>
</gene>
<sequence length="71" mass="7862">MKITFEYTPFSIAALKGDPPPIKQLPDGYPAPAKGDVFLLGDPPLRLLVAERRYRFHGGEWGLHIMLGLDG</sequence>
<proteinExistence type="predicted"/>
<accession>A0ABS7FBW1</accession>
<protein>
    <submittedName>
        <fullName evidence="1">Uncharacterized protein</fullName>
    </submittedName>
</protein>
<name>A0ABS7FBW1_9NEIS</name>
<evidence type="ECO:0000313" key="2">
    <source>
        <dbReference type="Proteomes" id="UP000711178"/>
    </source>
</evidence>
<dbReference type="RefSeq" id="WP_043581106.1">
    <property type="nucleotide sequence ID" value="NZ_CP142381.1"/>
</dbReference>
<evidence type="ECO:0000313" key="1">
    <source>
        <dbReference type="EMBL" id="MBW8287571.1"/>
    </source>
</evidence>
<dbReference type="Proteomes" id="UP000711178">
    <property type="component" value="Unassembled WGS sequence"/>
</dbReference>
<comment type="caution">
    <text evidence="1">The sequence shown here is derived from an EMBL/GenBank/DDBJ whole genome shotgun (WGS) entry which is preliminary data.</text>
</comment>
<dbReference type="EMBL" id="JAHDTB010000005">
    <property type="protein sequence ID" value="MBW8287571.1"/>
    <property type="molecule type" value="Genomic_DNA"/>
</dbReference>
<keyword evidence="2" id="KW-1185">Reference proteome</keyword>